<feature type="compositionally biased region" description="Polar residues" evidence="1">
    <location>
        <begin position="852"/>
        <end position="875"/>
    </location>
</feature>
<dbReference type="Proteomes" id="UP000078113">
    <property type="component" value="Unassembled WGS sequence"/>
</dbReference>
<feature type="region of interest" description="Disordered" evidence="1">
    <location>
        <begin position="104"/>
        <end position="151"/>
    </location>
</feature>
<proteinExistence type="predicted"/>
<organism evidence="3 4">
    <name type="scientific">Tilletia walkeri</name>
    <dbReference type="NCBI Taxonomy" id="117179"/>
    <lineage>
        <taxon>Eukaryota</taxon>
        <taxon>Fungi</taxon>
        <taxon>Dikarya</taxon>
        <taxon>Basidiomycota</taxon>
        <taxon>Ustilaginomycotina</taxon>
        <taxon>Exobasidiomycetes</taxon>
        <taxon>Tilletiales</taxon>
        <taxon>Tilletiaceae</taxon>
        <taxon>Tilletia</taxon>
    </lineage>
</organism>
<keyword evidence="2" id="KW-0812">Transmembrane</keyword>
<feature type="region of interest" description="Disordered" evidence="1">
    <location>
        <begin position="550"/>
        <end position="609"/>
    </location>
</feature>
<feature type="compositionally biased region" description="Polar residues" evidence="1">
    <location>
        <begin position="575"/>
        <end position="586"/>
    </location>
</feature>
<feature type="region of interest" description="Disordered" evidence="1">
    <location>
        <begin position="774"/>
        <end position="827"/>
    </location>
</feature>
<evidence type="ECO:0000256" key="1">
    <source>
        <dbReference type="SAM" id="MobiDB-lite"/>
    </source>
</evidence>
<evidence type="ECO:0000313" key="4">
    <source>
        <dbReference type="Proteomes" id="UP000078113"/>
    </source>
</evidence>
<feature type="region of interest" description="Disordered" evidence="1">
    <location>
        <begin position="852"/>
        <end position="902"/>
    </location>
</feature>
<feature type="compositionally biased region" description="Gly residues" evidence="1">
    <location>
        <begin position="1146"/>
        <end position="1168"/>
    </location>
</feature>
<gene>
    <name evidence="3" type="ORF">A4X09_0g6166</name>
</gene>
<protein>
    <submittedName>
        <fullName evidence="3">Uncharacterized protein</fullName>
    </submittedName>
</protein>
<keyword evidence="4" id="KW-1185">Reference proteome</keyword>
<feature type="region of interest" description="Disordered" evidence="1">
    <location>
        <begin position="694"/>
        <end position="718"/>
    </location>
</feature>
<feature type="region of interest" description="Disordered" evidence="1">
    <location>
        <begin position="1029"/>
        <end position="1048"/>
    </location>
</feature>
<feature type="region of interest" description="Disordered" evidence="1">
    <location>
        <begin position="348"/>
        <end position="371"/>
    </location>
</feature>
<keyword evidence="2" id="KW-1133">Transmembrane helix</keyword>
<feature type="compositionally biased region" description="Low complexity" evidence="1">
    <location>
        <begin position="132"/>
        <end position="151"/>
    </location>
</feature>
<feature type="compositionally biased region" description="Low complexity" evidence="1">
    <location>
        <begin position="813"/>
        <end position="827"/>
    </location>
</feature>
<feature type="region of interest" description="Disordered" evidence="1">
    <location>
        <begin position="1"/>
        <end position="48"/>
    </location>
</feature>
<feature type="compositionally biased region" description="Low complexity" evidence="1">
    <location>
        <begin position="1125"/>
        <end position="1145"/>
    </location>
</feature>
<evidence type="ECO:0000256" key="2">
    <source>
        <dbReference type="SAM" id="Phobius"/>
    </source>
</evidence>
<evidence type="ECO:0000313" key="3">
    <source>
        <dbReference type="EMBL" id="KAE8266181.1"/>
    </source>
</evidence>
<sequence>MKHIHANSSDAVHTRADHRAGAPVRVQRLRKPEMSPTEAPHIARASSSTTASVTPITIALPSGVGLGGKGHGPNFVGTVILDGPGRKPMAPIPVVVIAPHLSAAREHGRQPQTQGVLDNSPTATTPDVTEGAIIATDTPTPTAASDAYTDSSWNQHGPTPVVVALSVAGVILLMLIAFMIGVCLCRRYAKVLDRGLSLPAFLKRRSSKKPISLRKDSAGSLDKASPMPEKDADGFETRFFVPTLMNRMQDRKTSTGLTGQAPFLPRKESYNNPPSKAISSVARGLAISRVTGMAISMPPALRYEDIIASPVIASPSAVFSPDMNTLSTHSPRDVHRWTSFPVNAGGGTLTGRLIPDTGSTRNSPLIGWSPNPNLRVTNMGSTSSSRLSYSDTSAPAIGLGLVEDRSHGMRSVDTAGVTTSYYTEQSESAEVHEDELQDFAMAQAPRSASAPSIAHVVPEAEEAVKPVPSLSIETIQHLTWRDVPEGSLRTGSPLRVGSCDNLAAISPSSSGMSLVAAVPQSMLRALEGTTSMGYGSETRTRALERVQSELISENGNGRREIPQPRRSGKHGVTTVDPTTSLSSLNRRQIENDFPLPESRYPQRPELNRTASGKSDDLIILSGIAMDGISPIDVPHFPFSLWSSSASAPALASYAATLATIAASGAAAVSSHFAGGATHTPITTARIEPIRTNTLNSTPQKSMTAIPTDSATLSPSLSQMSKSSSAHSVLLLREQRLRSNLEALQRAETEDSLSLSPMHAHTRGQASIGSSRMIKVAGHQPHASSSSSFSLTNLSIREPSSRSPNASPRKTRTRTTTPTAAATVETTTTVLPTASFSSELRTVGGGAATFVPSSCGSTPASSRSMDTLDTRASTPTPAHPFGYTYSPIHPDQQGHKKQPTDLSLSQLSSTNGDLVVQRADRVGGGAAFLPSKTANQMGPFGCGGEETNVAPLRIYDGAMLALQEKEQQRLLAQHLLGHQYPGFEGPTSVVDMVDGLGDQLVVQKQAQTQNPIGVVRTQFGTSSSSSFSQSFYSQPSAAPSPASRRASPNHQAAAVVAANAALALRDSTNSLNNLLGLGGVRFSGSVAGGAGGAGGSVPPSERGSYISPTLKLFQFYSNGNSTNTTGARRSSPSRSMSSTTHDSSFGSGSGSGLGLGLVGMQRGGGGSGSGSPTEEGKLSSSGSTTSSTVVAAAFARPAVRADGVVDVFCAA</sequence>
<feature type="compositionally biased region" description="Polar residues" evidence="1">
    <location>
        <begin position="1"/>
        <end position="11"/>
    </location>
</feature>
<feature type="transmembrane region" description="Helical" evidence="2">
    <location>
        <begin position="161"/>
        <end position="182"/>
    </location>
</feature>
<accession>A0A8X7N5P0</accession>
<feature type="region of interest" description="Disordered" evidence="1">
    <location>
        <begin position="251"/>
        <end position="270"/>
    </location>
</feature>
<comment type="caution">
    <text evidence="3">The sequence shown here is derived from an EMBL/GenBank/DDBJ whole genome shotgun (WGS) entry which is preliminary data.</text>
</comment>
<name>A0A8X7N5P0_9BASI</name>
<feature type="compositionally biased region" description="Polar residues" evidence="1">
    <location>
        <begin position="110"/>
        <end position="127"/>
    </location>
</feature>
<reference evidence="3" key="1">
    <citation type="submission" date="2016-04" db="EMBL/GenBank/DDBJ databases">
        <authorList>
            <person name="Nguyen H.D."/>
            <person name="Samba Siva P."/>
            <person name="Cullis J."/>
            <person name="Levesque C.A."/>
            <person name="Hambleton S."/>
        </authorList>
    </citation>
    <scope>NUCLEOTIDE SEQUENCE</scope>
    <source>
        <strain evidence="3">DAOMC 236422</strain>
    </source>
</reference>
<feature type="region of interest" description="Disordered" evidence="1">
    <location>
        <begin position="748"/>
        <end position="767"/>
    </location>
</feature>
<feature type="region of interest" description="Disordered" evidence="1">
    <location>
        <begin position="1120"/>
        <end position="1183"/>
    </location>
</feature>
<dbReference type="AlphaFoldDB" id="A0A8X7N5P0"/>
<reference evidence="3" key="2">
    <citation type="journal article" date="2019" name="IMA Fungus">
        <title>Genome sequencing and comparison of five Tilletia species to identify candidate genes for the detection of regulated species infecting wheat.</title>
        <authorList>
            <person name="Nguyen H.D.T."/>
            <person name="Sultana T."/>
            <person name="Kesanakurti P."/>
            <person name="Hambleton S."/>
        </authorList>
    </citation>
    <scope>NUCLEOTIDE SEQUENCE</scope>
    <source>
        <strain evidence="3">DAOMC 236422</strain>
    </source>
</reference>
<keyword evidence="2" id="KW-0472">Membrane</keyword>
<dbReference type="EMBL" id="LWDG02000369">
    <property type="protein sequence ID" value="KAE8266181.1"/>
    <property type="molecule type" value="Genomic_DNA"/>
</dbReference>
<feature type="compositionally biased region" description="Polar residues" evidence="1">
    <location>
        <begin position="694"/>
        <end position="712"/>
    </location>
</feature>